<comment type="caution">
    <text evidence="1">The sequence shown here is derived from an EMBL/GenBank/DDBJ whole genome shotgun (WGS) entry which is preliminary data.</text>
</comment>
<dbReference type="InterPro" id="IPR032286">
    <property type="entry name" value="DUF4837"/>
</dbReference>
<accession>A0ABU1TTF6</accession>
<name>A0ABU1TTF6_9FLAO</name>
<sequence>MLQKVKTRLGIFNLSKLGVLALFFVCINLFSCDENKKASVTKSTGKINSLSIVISDQLWNGEVGDSLRKKFAAPVDGLTQEEPLFTITQLPVKILEGYKTISRNVIIIKREEKNYYKFEKNEFAKPQNVVHISGNNVGEIIEHIEKNGDSIVDLFKQTEILKSQEIINASLLDDKKIQDKFKISLKIPSTYKYVLQKRNFIWVKKEILSGNTSVVIYKVPFRTILKNDDIVTNIIEMRDSFGGKYIKGKKPNTKMITEESYSPYFMNMILDNKRTYETKGTWELKGDFMSGSFINYAIMNREKREFVVIEGFCYAPSNDKRDLMHELEAIIKSVKFIK</sequence>
<dbReference type="Proteomes" id="UP001255185">
    <property type="component" value="Unassembled WGS sequence"/>
</dbReference>
<reference evidence="1 2" key="1">
    <citation type="submission" date="2023-07" db="EMBL/GenBank/DDBJ databases">
        <title>Sorghum-associated microbial communities from plants grown in Nebraska, USA.</title>
        <authorList>
            <person name="Schachtman D."/>
        </authorList>
    </citation>
    <scope>NUCLEOTIDE SEQUENCE [LARGE SCALE GENOMIC DNA]</scope>
    <source>
        <strain evidence="1 2">3773</strain>
    </source>
</reference>
<protein>
    <recommendedName>
        <fullName evidence="3">DUF4837 family protein</fullName>
    </recommendedName>
</protein>
<evidence type="ECO:0008006" key="3">
    <source>
        <dbReference type="Google" id="ProtNLM"/>
    </source>
</evidence>
<gene>
    <name evidence="1" type="ORF">J2X31_003191</name>
</gene>
<proteinExistence type="predicted"/>
<evidence type="ECO:0000313" key="1">
    <source>
        <dbReference type="EMBL" id="MDR6969164.1"/>
    </source>
</evidence>
<dbReference type="Pfam" id="PF16125">
    <property type="entry name" value="DUF4837"/>
    <property type="match status" value="1"/>
</dbReference>
<dbReference type="EMBL" id="JAVDVI010000016">
    <property type="protein sequence ID" value="MDR6969164.1"/>
    <property type="molecule type" value="Genomic_DNA"/>
</dbReference>
<organism evidence="1 2">
    <name type="scientific">Flavobacterium arsenatis</name>
    <dbReference type="NCBI Taxonomy" id="1484332"/>
    <lineage>
        <taxon>Bacteria</taxon>
        <taxon>Pseudomonadati</taxon>
        <taxon>Bacteroidota</taxon>
        <taxon>Flavobacteriia</taxon>
        <taxon>Flavobacteriales</taxon>
        <taxon>Flavobacteriaceae</taxon>
        <taxon>Flavobacterium</taxon>
    </lineage>
</organism>
<evidence type="ECO:0000313" key="2">
    <source>
        <dbReference type="Proteomes" id="UP001255185"/>
    </source>
</evidence>
<dbReference type="RefSeq" id="WP_310027933.1">
    <property type="nucleotide sequence ID" value="NZ_JAVDVI010000016.1"/>
</dbReference>
<keyword evidence="2" id="KW-1185">Reference proteome</keyword>